<dbReference type="PANTHER" id="PTHR38108">
    <property type="entry name" value="UPF0319 PROTEIN YCCT"/>
    <property type="match status" value="1"/>
</dbReference>
<dbReference type="Proteomes" id="UP000305674">
    <property type="component" value="Unassembled WGS sequence"/>
</dbReference>
<reference evidence="4 5" key="1">
    <citation type="submission" date="2019-04" db="EMBL/GenBank/DDBJ databases">
        <authorList>
            <person name="Hwang J.C."/>
        </authorList>
    </citation>
    <scope>NUCLEOTIDE SEQUENCE [LARGE SCALE GENOMIC DNA]</scope>
    <source>
        <strain evidence="4 5">IMCC35001</strain>
    </source>
</reference>
<keyword evidence="5" id="KW-1185">Reference proteome</keyword>
<dbReference type="OrthoDB" id="6401635at2"/>
<name>A0A4U1BAN8_9GAMM</name>
<feature type="signal peptide" evidence="3">
    <location>
        <begin position="1"/>
        <end position="24"/>
    </location>
</feature>
<sequence>MEKHLMKALISATLLSLLSALANAATLELPSSMWVNRVNGEAVPSYRSTLSLENGLQILELRYAELLKPNAEDHEFVSSEPLYLSFRASEDQVYRLKLPDLRSDAEVRQFARQPTISLRSDTGAVEHTLLTQSQLMAVLARSSLTF</sequence>
<evidence type="ECO:0000313" key="5">
    <source>
        <dbReference type="Proteomes" id="UP000305674"/>
    </source>
</evidence>
<feature type="chain" id="PRO_5020243141" evidence="3">
    <location>
        <begin position="25"/>
        <end position="146"/>
    </location>
</feature>
<evidence type="ECO:0000256" key="2">
    <source>
        <dbReference type="ARBA" id="ARBA00022729"/>
    </source>
</evidence>
<dbReference type="Pfam" id="PF09829">
    <property type="entry name" value="DUF2057"/>
    <property type="match status" value="1"/>
</dbReference>
<organism evidence="4 5">
    <name type="scientific">Ferrimonas sediminicola</name>
    <dbReference type="NCBI Taxonomy" id="2569538"/>
    <lineage>
        <taxon>Bacteria</taxon>
        <taxon>Pseudomonadati</taxon>
        <taxon>Pseudomonadota</taxon>
        <taxon>Gammaproteobacteria</taxon>
        <taxon>Alteromonadales</taxon>
        <taxon>Ferrimonadaceae</taxon>
        <taxon>Ferrimonas</taxon>
    </lineage>
</organism>
<gene>
    <name evidence="4" type="ORF">FCL40_15455</name>
</gene>
<dbReference type="EMBL" id="SWCI01000013">
    <property type="protein sequence ID" value="TKB47608.1"/>
    <property type="molecule type" value="Genomic_DNA"/>
</dbReference>
<proteinExistence type="inferred from homology"/>
<accession>A0A4U1BAN8</accession>
<dbReference type="AlphaFoldDB" id="A0A4U1BAN8"/>
<dbReference type="InterPro" id="IPR018635">
    <property type="entry name" value="UPF0319"/>
</dbReference>
<comment type="caution">
    <text evidence="4">The sequence shown here is derived from an EMBL/GenBank/DDBJ whole genome shotgun (WGS) entry which is preliminary data.</text>
</comment>
<evidence type="ECO:0000256" key="3">
    <source>
        <dbReference type="SAM" id="SignalP"/>
    </source>
</evidence>
<comment type="similarity">
    <text evidence="1">Belongs to the UPF0319 family.</text>
</comment>
<keyword evidence="2 3" id="KW-0732">Signal</keyword>
<evidence type="ECO:0000256" key="1">
    <source>
        <dbReference type="ARBA" id="ARBA00008490"/>
    </source>
</evidence>
<dbReference type="PANTHER" id="PTHR38108:SF1">
    <property type="entry name" value="UPF0319 PROTEIN YCCT"/>
    <property type="match status" value="1"/>
</dbReference>
<evidence type="ECO:0000313" key="4">
    <source>
        <dbReference type="EMBL" id="TKB47608.1"/>
    </source>
</evidence>
<protein>
    <submittedName>
        <fullName evidence="4">DUF2057 domain-containing protein</fullName>
    </submittedName>
</protein>